<dbReference type="PROSITE" id="PS00141">
    <property type="entry name" value="ASP_PROTEASE"/>
    <property type="match status" value="1"/>
</dbReference>
<name>A0ABS9VLR9_9SPHN</name>
<feature type="transmembrane region" description="Helical" evidence="1">
    <location>
        <begin position="6"/>
        <end position="23"/>
    </location>
</feature>
<sequence length="193" mass="21334">MNDNGPYILFYLVAVVFLVSSFIGRREPLGKTMKLLLAWLAIFAVVFALFAFRSEFTSFGQRLRAEATGNPIAEGKIIRIPISEDGHFWVDAKLNGQSVRFMVDSGATITTVSRRTAQAAGMDMDGFPAVVSTANGSARVKQSSADRFEVASIERSDFPIDVNEQDDLNLLGMNFLRSLSSWRVEGNYLVLQP</sequence>
<dbReference type="Proteomes" id="UP001203058">
    <property type="component" value="Unassembled WGS sequence"/>
</dbReference>
<gene>
    <name evidence="2" type="ORF">LZ016_04580</name>
</gene>
<dbReference type="RefSeq" id="WP_241446141.1">
    <property type="nucleotide sequence ID" value="NZ_JAKZHW010000001.1"/>
</dbReference>
<organism evidence="2 3">
    <name type="scientific">Sphingomonas telluris</name>
    <dbReference type="NCBI Taxonomy" id="2907998"/>
    <lineage>
        <taxon>Bacteria</taxon>
        <taxon>Pseudomonadati</taxon>
        <taxon>Pseudomonadota</taxon>
        <taxon>Alphaproteobacteria</taxon>
        <taxon>Sphingomonadales</taxon>
        <taxon>Sphingomonadaceae</taxon>
        <taxon>Sphingomonas</taxon>
    </lineage>
</organism>
<dbReference type="GO" id="GO:0006508">
    <property type="term" value="P:proteolysis"/>
    <property type="evidence" value="ECO:0007669"/>
    <property type="project" value="UniProtKB-KW"/>
</dbReference>
<reference evidence="2 3" key="1">
    <citation type="submission" date="2022-03" db="EMBL/GenBank/DDBJ databases">
        <authorList>
            <person name="Jo J.-H."/>
            <person name="Im W.-T."/>
        </authorList>
    </citation>
    <scope>NUCLEOTIDE SEQUENCE [LARGE SCALE GENOMIC DNA]</scope>
    <source>
        <strain evidence="2 3">SM33</strain>
    </source>
</reference>
<keyword evidence="3" id="KW-1185">Reference proteome</keyword>
<keyword evidence="2" id="KW-0645">Protease</keyword>
<evidence type="ECO:0000313" key="2">
    <source>
        <dbReference type="EMBL" id="MCH8615377.1"/>
    </source>
</evidence>
<keyword evidence="1" id="KW-0472">Membrane</keyword>
<dbReference type="CDD" id="cd05483">
    <property type="entry name" value="retropepsin_like_bacteria"/>
    <property type="match status" value="1"/>
</dbReference>
<dbReference type="EC" id="3.4.23.-" evidence="2"/>
<comment type="caution">
    <text evidence="2">The sequence shown here is derived from an EMBL/GenBank/DDBJ whole genome shotgun (WGS) entry which is preliminary data.</text>
</comment>
<keyword evidence="1" id="KW-1133">Transmembrane helix</keyword>
<evidence type="ECO:0000313" key="3">
    <source>
        <dbReference type="Proteomes" id="UP001203058"/>
    </source>
</evidence>
<keyword evidence="2" id="KW-0378">Hydrolase</keyword>
<keyword evidence="1" id="KW-0812">Transmembrane</keyword>
<dbReference type="SUPFAM" id="SSF50630">
    <property type="entry name" value="Acid proteases"/>
    <property type="match status" value="1"/>
</dbReference>
<feature type="transmembrane region" description="Helical" evidence="1">
    <location>
        <begin position="35"/>
        <end position="52"/>
    </location>
</feature>
<dbReference type="InterPro" id="IPR001969">
    <property type="entry name" value="Aspartic_peptidase_AS"/>
</dbReference>
<dbReference type="InterPro" id="IPR034122">
    <property type="entry name" value="Retropepsin-like_bacterial"/>
</dbReference>
<accession>A0ABS9VLR9</accession>
<dbReference type="InterPro" id="IPR021109">
    <property type="entry name" value="Peptidase_aspartic_dom_sf"/>
</dbReference>
<protein>
    <submittedName>
        <fullName evidence="2">TIGR02281 family clan AA aspartic protease</fullName>
        <ecNumber evidence="2">3.4.23.-</ecNumber>
    </submittedName>
</protein>
<dbReference type="NCBIfam" id="TIGR02281">
    <property type="entry name" value="clan_AA_DTGA"/>
    <property type="match status" value="1"/>
</dbReference>
<dbReference type="InterPro" id="IPR011969">
    <property type="entry name" value="Clan_AA_Asp_peptidase_C"/>
</dbReference>
<evidence type="ECO:0000256" key="1">
    <source>
        <dbReference type="SAM" id="Phobius"/>
    </source>
</evidence>
<dbReference type="GO" id="GO:0008233">
    <property type="term" value="F:peptidase activity"/>
    <property type="evidence" value="ECO:0007669"/>
    <property type="project" value="UniProtKB-KW"/>
</dbReference>
<dbReference type="Pfam" id="PF13975">
    <property type="entry name" value="gag-asp_proteas"/>
    <property type="match status" value="1"/>
</dbReference>
<dbReference type="EMBL" id="JAKZHW010000001">
    <property type="protein sequence ID" value="MCH8615377.1"/>
    <property type="molecule type" value="Genomic_DNA"/>
</dbReference>
<proteinExistence type="predicted"/>
<dbReference type="Gene3D" id="2.40.70.10">
    <property type="entry name" value="Acid Proteases"/>
    <property type="match status" value="1"/>
</dbReference>